<feature type="compositionally biased region" description="Basic residues" evidence="2">
    <location>
        <begin position="181"/>
        <end position="198"/>
    </location>
</feature>
<dbReference type="InterPro" id="IPR009057">
    <property type="entry name" value="Homeodomain-like_sf"/>
</dbReference>
<dbReference type="SUPFAM" id="SSF46689">
    <property type="entry name" value="Homeodomain-like"/>
    <property type="match status" value="1"/>
</dbReference>
<dbReference type="GO" id="GO:0070898">
    <property type="term" value="P:RNA polymerase III preinitiation complex assembly"/>
    <property type="evidence" value="ECO:0007669"/>
    <property type="project" value="TreeGrafter"/>
</dbReference>
<dbReference type="PANTHER" id="PTHR22929:SF0">
    <property type="entry name" value="TRANSCRIPTION FACTOR TFIIIB COMPONENT B'' HOMOLOG"/>
    <property type="match status" value="1"/>
</dbReference>
<feature type="coiled-coil region" evidence="1">
    <location>
        <begin position="526"/>
        <end position="557"/>
    </location>
</feature>
<evidence type="ECO:0000313" key="5">
    <source>
        <dbReference type="Proteomes" id="UP000092555"/>
    </source>
</evidence>
<dbReference type="OrthoDB" id="272624at2759"/>
<dbReference type="GO" id="GO:0000995">
    <property type="term" value="F:RNA polymerase III general transcription initiation factor activity"/>
    <property type="evidence" value="ECO:0007669"/>
    <property type="project" value="InterPro"/>
</dbReference>
<gene>
    <name evidence="4" type="ORF">METBIDRAFT_38291</name>
</gene>
<dbReference type="Proteomes" id="UP000092555">
    <property type="component" value="Unassembled WGS sequence"/>
</dbReference>
<dbReference type="InterPro" id="IPR001005">
    <property type="entry name" value="SANT/Myb"/>
</dbReference>
<protein>
    <submittedName>
        <fullName evidence="4">Transcription factor IIIB, Bdp1 subunit</fullName>
    </submittedName>
</protein>
<name>A0A1A0HIN9_9ASCO</name>
<dbReference type="AlphaFoldDB" id="A0A1A0HIN9"/>
<dbReference type="InterPro" id="IPR039467">
    <property type="entry name" value="TFIIIB_B''_Myb"/>
</dbReference>
<dbReference type="RefSeq" id="XP_018714233.1">
    <property type="nucleotide sequence ID" value="XM_018856984.1"/>
</dbReference>
<proteinExistence type="predicted"/>
<feature type="region of interest" description="Disordered" evidence="2">
    <location>
        <begin position="1"/>
        <end position="108"/>
    </location>
</feature>
<feature type="region of interest" description="Disordered" evidence="2">
    <location>
        <begin position="136"/>
        <end position="218"/>
    </location>
</feature>
<comment type="caution">
    <text evidence="4">The sequence shown here is derived from an EMBL/GenBank/DDBJ whole genome shotgun (WGS) entry which is preliminary data.</text>
</comment>
<dbReference type="Gene3D" id="1.10.10.60">
    <property type="entry name" value="Homeodomain-like"/>
    <property type="match status" value="1"/>
</dbReference>
<dbReference type="PANTHER" id="PTHR22929">
    <property type="entry name" value="RNA POLYMERASE III TRANSCRIPTION INITIATION FACTOR B"/>
    <property type="match status" value="1"/>
</dbReference>
<dbReference type="InterPro" id="IPR017174">
    <property type="entry name" value="Bdp1_fungi"/>
</dbReference>
<keyword evidence="1" id="KW-0175">Coiled coil</keyword>
<evidence type="ECO:0000256" key="2">
    <source>
        <dbReference type="SAM" id="MobiDB-lite"/>
    </source>
</evidence>
<sequence>MSSIVKKSSHFAPKVQKRAVRRPPAATPPASQITDGLPTASQGRETPAENARLGAATAENTPPPLFAYSIPTQAAAKPPATDAADAAVDPTHKAPFAAIPEHAGAGDADVDYGDNDIFKQPSMLRGSARRKLSAHAGAAGGGLGRRNSLMAGAGPGPSGLGDEQAHARDPPVPIGVPQGRPSKKRSASVSRGARRLRRPSAVAIGPVKDTAQEETGAGAKVEAPAGAEPASLSAAVLEQDFVVALCEKTNRMRKFRTSASVESDLPVVPKNLVTSISSVQQLPRRVNKEDEALYAHVSVQADAMSMADLCKPMLQIGLTCETFALAEAAKNNIRRKKHERRDAREMARLHRVSYRQALRELQRDEALDADEQQGFDFERAAREEELAQAASSNLKIAVVDGQFQVDQESVIRGREFAPNSDHRTVELENLFEAPVTSNSYSGKTHTDAWTKDELVQFYNALSTWGTDFTFVAQLFPYRTRRQIKNKFTLEEKHNPQLVELALRRKLPPDFADFCAKASGVKSIKTVDEFNRELAELKREHEAHIRDINSERERAIKEDLEANRKREIEMRTGAKPMTKAERSRMIRQNEVVVGEIDDVKRTRELLDAGGAL</sequence>
<dbReference type="EMBL" id="LXTC01000001">
    <property type="protein sequence ID" value="OBA23752.1"/>
    <property type="molecule type" value="Genomic_DNA"/>
</dbReference>
<dbReference type="GO" id="GO:0001156">
    <property type="term" value="F:TFIIIC-class transcription factor complex binding"/>
    <property type="evidence" value="ECO:0007669"/>
    <property type="project" value="TreeGrafter"/>
</dbReference>
<evidence type="ECO:0000313" key="4">
    <source>
        <dbReference type="EMBL" id="OBA23752.1"/>
    </source>
</evidence>
<organism evidence="4 5">
    <name type="scientific">Metschnikowia bicuspidata var. bicuspidata NRRL YB-4993</name>
    <dbReference type="NCBI Taxonomy" id="869754"/>
    <lineage>
        <taxon>Eukaryota</taxon>
        <taxon>Fungi</taxon>
        <taxon>Dikarya</taxon>
        <taxon>Ascomycota</taxon>
        <taxon>Saccharomycotina</taxon>
        <taxon>Pichiomycetes</taxon>
        <taxon>Metschnikowiaceae</taxon>
        <taxon>Metschnikowia</taxon>
    </lineage>
</organism>
<feature type="compositionally biased region" description="Polar residues" evidence="2">
    <location>
        <begin position="31"/>
        <end position="44"/>
    </location>
</feature>
<feature type="compositionally biased region" description="Low complexity" evidence="2">
    <location>
        <begin position="71"/>
        <end position="89"/>
    </location>
</feature>
<evidence type="ECO:0000256" key="1">
    <source>
        <dbReference type="SAM" id="Coils"/>
    </source>
</evidence>
<dbReference type="GeneID" id="30029960"/>
<keyword evidence="5" id="KW-1185">Reference proteome</keyword>
<evidence type="ECO:0000259" key="3">
    <source>
        <dbReference type="SMART" id="SM00717"/>
    </source>
</evidence>
<accession>A0A1A0HIN9</accession>
<dbReference type="PIRSF" id="PIRSF037327">
    <property type="entry name" value="TFIIIB_Bdp1_fun"/>
    <property type="match status" value="1"/>
</dbReference>
<dbReference type="SMART" id="SM00717">
    <property type="entry name" value="SANT"/>
    <property type="match status" value="1"/>
</dbReference>
<dbReference type="CDD" id="cd00167">
    <property type="entry name" value="SANT"/>
    <property type="match status" value="1"/>
</dbReference>
<dbReference type="Pfam" id="PF15963">
    <property type="entry name" value="Myb_DNA-bind_7"/>
    <property type="match status" value="1"/>
</dbReference>
<feature type="domain" description="Myb-like" evidence="3">
    <location>
        <begin position="445"/>
        <end position="493"/>
    </location>
</feature>
<dbReference type="STRING" id="869754.A0A1A0HIN9"/>
<dbReference type="GO" id="GO:0000126">
    <property type="term" value="C:transcription factor TFIIIB complex"/>
    <property type="evidence" value="ECO:0007669"/>
    <property type="project" value="InterPro"/>
</dbReference>
<reference evidence="4 5" key="1">
    <citation type="submission" date="2016-05" db="EMBL/GenBank/DDBJ databases">
        <title>Comparative genomics of biotechnologically important yeasts.</title>
        <authorList>
            <consortium name="DOE Joint Genome Institute"/>
            <person name="Riley R."/>
            <person name="Haridas S."/>
            <person name="Wolfe K.H."/>
            <person name="Lopes M.R."/>
            <person name="Hittinger C.T."/>
            <person name="Goker M."/>
            <person name="Salamov A."/>
            <person name="Wisecaver J."/>
            <person name="Long T.M."/>
            <person name="Aerts A.L."/>
            <person name="Barry K."/>
            <person name="Choi C."/>
            <person name="Clum A."/>
            <person name="Coughlan A.Y."/>
            <person name="Deshpande S."/>
            <person name="Douglass A.P."/>
            <person name="Hanson S.J."/>
            <person name="Klenk H.-P."/>
            <person name="LaButti K."/>
            <person name="Lapidus A."/>
            <person name="Lindquist E."/>
            <person name="Lipzen A."/>
            <person name="Meier-kolthoff J.P."/>
            <person name="Ohm R.A."/>
            <person name="Otillar R.P."/>
            <person name="Pangilinan J."/>
            <person name="Peng Y."/>
            <person name="Rokas A."/>
            <person name="Rosa C.A."/>
            <person name="Scheuner C."/>
            <person name="Sibirny A.A."/>
            <person name="Slot J.C."/>
            <person name="Stielow J.B."/>
            <person name="Sun H."/>
            <person name="Kurtzman C.P."/>
            <person name="Blackwell M."/>
            <person name="Grigoriev I.V."/>
            <person name="Jeffries T.W."/>
        </authorList>
    </citation>
    <scope>NUCLEOTIDE SEQUENCE [LARGE SCALE GENOMIC DNA]</scope>
    <source>
        <strain evidence="4 5">NRRL YB-4993</strain>
    </source>
</reference>